<evidence type="ECO:0000259" key="1">
    <source>
        <dbReference type="Pfam" id="PF00931"/>
    </source>
</evidence>
<accession>M1BDR2</accession>
<dbReference type="eggNOG" id="KOG4658">
    <property type="taxonomic scope" value="Eukaryota"/>
</dbReference>
<dbReference type="Gramene" id="PGSC0003DMT400042880">
    <property type="protein sequence ID" value="PGSC0003DMT400042880"/>
    <property type="gene ID" value="PGSC0003DMG400016628"/>
</dbReference>
<dbReference type="EnsemblPlants" id="PGSC0003DMT400042880">
    <property type="protein sequence ID" value="PGSC0003DMT400042880"/>
    <property type="gene ID" value="PGSC0003DMG400016628"/>
</dbReference>
<dbReference type="Proteomes" id="UP000011115">
    <property type="component" value="Unassembled WGS sequence"/>
</dbReference>
<evidence type="ECO:0000313" key="3">
    <source>
        <dbReference type="Proteomes" id="UP000011115"/>
    </source>
</evidence>
<dbReference type="PANTHER" id="PTHR19338">
    <property type="entry name" value="TRANSLOCASE OF INNER MITOCHONDRIAL MEMBRANE 13 HOMOLOG"/>
    <property type="match status" value="1"/>
</dbReference>
<dbReference type="GO" id="GO:0043531">
    <property type="term" value="F:ADP binding"/>
    <property type="evidence" value="ECO:0007669"/>
    <property type="project" value="InterPro"/>
</dbReference>
<dbReference type="InterPro" id="IPR027417">
    <property type="entry name" value="P-loop_NTPase"/>
</dbReference>
<sequence length="127" mass="14501">MWSADVALKPCYVVAPFLKPCYVVAPFKHLPTLDSNPVTDDEIVDFGNYTEKMIQYLIRGKNELDVIPIVGMGGQGKTTIARKVYNSDNTVSHFDVRAWCIVSQTYNRRKAITRDFESSYWFQGQGR</sequence>
<feature type="domain" description="NB-ARC" evidence="1">
    <location>
        <begin position="50"/>
        <end position="111"/>
    </location>
</feature>
<dbReference type="HOGENOM" id="CLU_1974504_0_0_1"/>
<dbReference type="InParanoid" id="M1BDR2"/>
<dbReference type="PaxDb" id="4113-PGSC0003DMT400042880"/>
<keyword evidence="3" id="KW-1185">Reference proteome</keyword>
<dbReference type="PANTHER" id="PTHR19338:SF39">
    <property type="entry name" value="TOSPOVIRUS RESISTANCE PROTEIN D"/>
    <property type="match status" value="1"/>
</dbReference>
<dbReference type="Gene3D" id="3.40.50.300">
    <property type="entry name" value="P-loop containing nucleotide triphosphate hydrolases"/>
    <property type="match status" value="1"/>
</dbReference>
<name>M1BDR2_SOLTU</name>
<dbReference type="InterPro" id="IPR002182">
    <property type="entry name" value="NB-ARC"/>
</dbReference>
<organism evidence="2 3">
    <name type="scientific">Solanum tuberosum</name>
    <name type="common">Potato</name>
    <dbReference type="NCBI Taxonomy" id="4113"/>
    <lineage>
        <taxon>Eukaryota</taxon>
        <taxon>Viridiplantae</taxon>
        <taxon>Streptophyta</taxon>
        <taxon>Embryophyta</taxon>
        <taxon>Tracheophyta</taxon>
        <taxon>Spermatophyta</taxon>
        <taxon>Magnoliopsida</taxon>
        <taxon>eudicotyledons</taxon>
        <taxon>Gunneridae</taxon>
        <taxon>Pentapetalae</taxon>
        <taxon>asterids</taxon>
        <taxon>lamiids</taxon>
        <taxon>Solanales</taxon>
        <taxon>Solanaceae</taxon>
        <taxon>Solanoideae</taxon>
        <taxon>Solaneae</taxon>
        <taxon>Solanum</taxon>
    </lineage>
</organism>
<protein>
    <submittedName>
        <fullName evidence="2">Tospovirus resistance protein C</fullName>
    </submittedName>
</protein>
<dbReference type="AlphaFoldDB" id="M1BDR2"/>
<dbReference type="Pfam" id="PF00931">
    <property type="entry name" value="NB-ARC"/>
    <property type="match status" value="1"/>
</dbReference>
<proteinExistence type="predicted"/>
<evidence type="ECO:0000313" key="2">
    <source>
        <dbReference type="EnsemblPlants" id="PGSC0003DMT400042880"/>
    </source>
</evidence>
<dbReference type="SUPFAM" id="SSF52540">
    <property type="entry name" value="P-loop containing nucleoside triphosphate hydrolases"/>
    <property type="match status" value="1"/>
</dbReference>
<reference evidence="2" key="2">
    <citation type="submission" date="2015-06" db="UniProtKB">
        <authorList>
            <consortium name="EnsemblPlants"/>
        </authorList>
    </citation>
    <scope>IDENTIFICATION</scope>
    <source>
        <strain evidence="2">DM1-3 516 R44</strain>
    </source>
</reference>
<reference evidence="3" key="1">
    <citation type="journal article" date="2011" name="Nature">
        <title>Genome sequence and analysis of the tuber crop potato.</title>
        <authorList>
            <consortium name="The Potato Genome Sequencing Consortium"/>
        </authorList>
    </citation>
    <scope>NUCLEOTIDE SEQUENCE [LARGE SCALE GENOMIC DNA]</scope>
    <source>
        <strain evidence="3">cv. DM1-3 516 R44</strain>
    </source>
</reference>